<name>A0ABZ1BW79_9FIRM</name>
<feature type="domain" description="ABC transporter" evidence="5">
    <location>
        <begin position="256"/>
        <end position="499"/>
    </location>
</feature>
<keyword evidence="2" id="KW-0677">Repeat</keyword>
<dbReference type="PANTHER" id="PTHR43790:SF9">
    <property type="entry name" value="GALACTOFURANOSE TRANSPORTER ATP-BINDING PROTEIN YTFR"/>
    <property type="match status" value="1"/>
</dbReference>
<evidence type="ECO:0000313" key="6">
    <source>
        <dbReference type="EMBL" id="WRP17044.1"/>
    </source>
</evidence>
<evidence type="ECO:0000256" key="1">
    <source>
        <dbReference type="ARBA" id="ARBA00022448"/>
    </source>
</evidence>
<dbReference type="Pfam" id="PF00005">
    <property type="entry name" value="ABC_tran"/>
    <property type="match status" value="2"/>
</dbReference>
<dbReference type="CDD" id="cd03216">
    <property type="entry name" value="ABC_Carb_Monos_I"/>
    <property type="match status" value="1"/>
</dbReference>
<sequence>MPHLEAVGIEKRFGGVVALQGASFECRPGEVHALLGANGSGKSTLAKILTGVVAPDAGVVKVDGRQVSISGPSDMYRLGIAAVYQELSLVPQLSVAENILLGHERVRHGLVDEPATWRLAAECLEPFTRSLGRRLPLHLVVAELSPAEQQMVEIAKALSRRPRLLILDEATASLRSREVDALFEVVRRLRAEGSTVVFISHRLEEVYRVCDRATVLRNGQTAATVSLSATTPDDLLRLMVGDVEAPARQPRLPAAGPQQPVLRVEQLVSGRVLRGVTLAVGRGEVVGLGGLQGQGQSELLKALFGALPAQWRRYEIDGRPARVHRVADAIRRGVVLIPGNRSQEGLFMPRPILENLTLPSLGLRSRMGLLSNAREQSAARQAVESLEIKVADLLQPVSSLSGGNQQKVVVGKWLLSQPRLLLMDDPTKGVDVRARLELYRSIEQMRASGLGVLLNSSDDTELLTLCDRVLVMYEGQIVDELRGERLTGQELVAAGLRLVRGERVTSGG</sequence>
<dbReference type="EMBL" id="CP141615">
    <property type="protein sequence ID" value="WRP17044.1"/>
    <property type="molecule type" value="Genomic_DNA"/>
</dbReference>
<gene>
    <name evidence="6" type="ORF">U7230_13285</name>
</gene>
<dbReference type="GO" id="GO:0005524">
    <property type="term" value="F:ATP binding"/>
    <property type="evidence" value="ECO:0007669"/>
    <property type="project" value="UniProtKB-KW"/>
</dbReference>
<dbReference type="PANTHER" id="PTHR43790">
    <property type="entry name" value="CARBOHYDRATE TRANSPORT ATP-BINDING PROTEIN MG119-RELATED"/>
    <property type="match status" value="1"/>
</dbReference>
<evidence type="ECO:0000313" key="7">
    <source>
        <dbReference type="Proteomes" id="UP001332192"/>
    </source>
</evidence>
<keyword evidence="3" id="KW-0547">Nucleotide-binding</keyword>
<keyword evidence="4 6" id="KW-0067">ATP-binding</keyword>
<evidence type="ECO:0000256" key="4">
    <source>
        <dbReference type="ARBA" id="ARBA00022840"/>
    </source>
</evidence>
<keyword evidence="1" id="KW-0813">Transport</keyword>
<dbReference type="Proteomes" id="UP001332192">
    <property type="component" value="Chromosome"/>
</dbReference>
<proteinExistence type="predicted"/>
<dbReference type="InterPro" id="IPR017871">
    <property type="entry name" value="ABC_transporter-like_CS"/>
</dbReference>
<dbReference type="PROSITE" id="PS00211">
    <property type="entry name" value="ABC_TRANSPORTER_1"/>
    <property type="match status" value="1"/>
</dbReference>
<keyword evidence="7" id="KW-1185">Reference proteome</keyword>
<dbReference type="SMART" id="SM00382">
    <property type="entry name" value="AAA"/>
    <property type="match status" value="2"/>
</dbReference>
<protein>
    <submittedName>
        <fullName evidence="6">Sugar ABC transporter ATP-binding protein</fullName>
    </submittedName>
</protein>
<evidence type="ECO:0000256" key="3">
    <source>
        <dbReference type="ARBA" id="ARBA00022741"/>
    </source>
</evidence>
<dbReference type="CDD" id="cd03215">
    <property type="entry name" value="ABC_Carb_Monos_II"/>
    <property type="match status" value="1"/>
</dbReference>
<dbReference type="RefSeq" id="WP_324716316.1">
    <property type="nucleotide sequence ID" value="NZ_CP141615.1"/>
</dbReference>
<dbReference type="SUPFAM" id="SSF52540">
    <property type="entry name" value="P-loop containing nucleoside triphosphate hydrolases"/>
    <property type="match status" value="2"/>
</dbReference>
<reference evidence="6 7" key="1">
    <citation type="journal article" date="2024" name="Front. Microbiol.">
        <title>Novel thermophilic genera Geochorda gen. nov. and Carboxydochorda gen. nov. from the deep terrestrial subsurface reveal the ecophysiological diversity in the class Limnochordia.</title>
        <authorList>
            <person name="Karnachuk O.V."/>
            <person name="Lukina A.P."/>
            <person name="Avakyan M.R."/>
            <person name="Kadnikov V.V."/>
            <person name="Begmatov S."/>
            <person name="Beletsky A.V."/>
            <person name="Vlasova K.G."/>
            <person name="Novikov A.A."/>
            <person name="Shcherbakova V.A."/>
            <person name="Mardanov A.V."/>
            <person name="Ravin N.V."/>
        </authorList>
    </citation>
    <scope>NUCLEOTIDE SEQUENCE [LARGE SCALE GENOMIC DNA]</scope>
    <source>
        <strain evidence="6 7">L945</strain>
    </source>
</reference>
<evidence type="ECO:0000256" key="2">
    <source>
        <dbReference type="ARBA" id="ARBA00022737"/>
    </source>
</evidence>
<organism evidence="6 7">
    <name type="scientific">Carboxydichorda subterranea</name>
    <dbReference type="NCBI Taxonomy" id="3109565"/>
    <lineage>
        <taxon>Bacteria</taxon>
        <taxon>Bacillati</taxon>
        <taxon>Bacillota</taxon>
        <taxon>Limnochordia</taxon>
        <taxon>Limnochordales</taxon>
        <taxon>Geochordaceae</taxon>
        <taxon>Carboxydichorda</taxon>
    </lineage>
</organism>
<dbReference type="InterPro" id="IPR050107">
    <property type="entry name" value="ABC_carbohydrate_import_ATPase"/>
</dbReference>
<dbReference type="PROSITE" id="PS50893">
    <property type="entry name" value="ABC_TRANSPORTER_2"/>
    <property type="match status" value="2"/>
</dbReference>
<dbReference type="InterPro" id="IPR027417">
    <property type="entry name" value="P-loop_NTPase"/>
</dbReference>
<evidence type="ECO:0000259" key="5">
    <source>
        <dbReference type="PROSITE" id="PS50893"/>
    </source>
</evidence>
<dbReference type="InterPro" id="IPR003439">
    <property type="entry name" value="ABC_transporter-like_ATP-bd"/>
</dbReference>
<accession>A0ABZ1BW79</accession>
<feature type="domain" description="ABC transporter" evidence="5">
    <location>
        <begin position="4"/>
        <end position="243"/>
    </location>
</feature>
<dbReference type="InterPro" id="IPR003593">
    <property type="entry name" value="AAA+_ATPase"/>
</dbReference>
<dbReference type="Gene3D" id="3.40.50.300">
    <property type="entry name" value="P-loop containing nucleotide triphosphate hydrolases"/>
    <property type="match status" value="2"/>
</dbReference>